<keyword evidence="12 16" id="KW-0520">NAD</keyword>
<evidence type="ECO:0000256" key="16">
    <source>
        <dbReference type="PIRNR" id="PIRNR000204"/>
    </source>
</evidence>
<evidence type="ECO:0000256" key="10">
    <source>
        <dbReference type="ARBA" id="ARBA00022967"/>
    </source>
</evidence>
<evidence type="ECO:0000256" key="7">
    <source>
        <dbReference type="ARBA" id="ARBA00022519"/>
    </source>
</evidence>
<evidence type="ECO:0000256" key="12">
    <source>
        <dbReference type="ARBA" id="ARBA00023027"/>
    </source>
</evidence>
<feature type="transmembrane region" description="Helical" evidence="17">
    <location>
        <begin position="6"/>
        <end position="24"/>
    </location>
</feature>
<dbReference type="Gene3D" id="3.40.50.1220">
    <property type="entry name" value="TPP-binding domain"/>
    <property type="match status" value="1"/>
</dbReference>
<dbReference type="RefSeq" id="WP_093964877.1">
    <property type="nucleotide sequence ID" value="NZ_FXYG01000004.1"/>
</dbReference>
<evidence type="ECO:0000256" key="17">
    <source>
        <dbReference type="SAM" id="Phobius"/>
    </source>
</evidence>
<feature type="transmembrane region" description="Helical" evidence="17">
    <location>
        <begin position="33"/>
        <end position="50"/>
    </location>
</feature>
<comment type="similarity">
    <text evidence="3 16">Belongs to the PNT beta subunit family.</text>
</comment>
<evidence type="ECO:0000256" key="3">
    <source>
        <dbReference type="ARBA" id="ARBA00007919"/>
    </source>
</evidence>
<comment type="function">
    <text evidence="1 16">The transhydrogenation between NADH and NADP is coupled to respiration and ATP hydrolysis and functions as a proton pump across the membrane.</text>
</comment>
<evidence type="ECO:0000256" key="15">
    <source>
        <dbReference type="ARBA" id="ARBA00066047"/>
    </source>
</evidence>
<keyword evidence="10 16" id="KW-1278">Translocase</keyword>
<comment type="subunit">
    <text evidence="15">Complex of an alpha and a beta chain; in Rhodospirillum, the alpha chain seems to be made of two subunits.</text>
</comment>
<gene>
    <name evidence="19" type="primary">pntB</name>
    <name evidence="19" type="ORF">RUA8715_03420</name>
</gene>
<dbReference type="Pfam" id="PF02233">
    <property type="entry name" value="PNTB"/>
    <property type="match status" value="1"/>
</dbReference>
<dbReference type="FunFam" id="3.40.50.1220:FF:000002">
    <property type="entry name" value="NAD(P) transhydrogenase subunit beta"/>
    <property type="match status" value="1"/>
</dbReference>
<reference evidence="20" key="1">
    <citation type="submission" date="2017-05" db="EMBL/GenBank/DDBJ databases">
        <authorList>
            <person name="Rodrigo-Torres L."/>
            <person name="Arahal R. D."/>
            <person name="Lucena T."/>
        </authorList>
    </citation>
    <scope>NUCLEOTIDE SEQUENCE [LARGE SCALE GENOMIC DNA]</scope>
    <source>
        <strain evidence="20">CECT 8715</strain>
    </source>
</reference>
<dbReference type="GO" id="GO:0008750">
    <property type="term" value="F:proton-translocating NAD(P)+ transhydrogenase activity"/>
    <property type="evidence" value="ECO:0007669"/>
    <property type="project" value="UniProtKB-EC"/>
</dbReference>
<dbReference type="InterPro" id="IPR034300">
    <property type="entry name" value="PNTB-like"/>
</dbReference>
<dbReference type="OrthoDB" id="9763786at2"/>
<keyword evidence="19" id="KW-0560">Oxidoreductase</keyword>
<feature type="domain" description="NADP transhydrogenase beta-like" evidence="18">
    <location>
        <begin position="7"/>
        <end position="480"/>
    </location>
</feature>
<evidence type="ECO:0000256" key="4">
    <source>
        <dbReference type="ARBA" id="ARBA00012943"/>
    </source>
</evidence>
<feature type="transmembrane region" description="Helical" evidence="17">
    <location>
        <begin position="263"/>
        <end position="283"/>
    </location>
</feature>
<keyword evidence="8 17" id="KW-0812">Transmembrane</keyword>
<protein>
    <recommendedName>
        <fullName evidence="5 16">NAD(P) transhydrogenase subunit beta</fullName>
        <ecNumber evidence="4 16">7.1.1.1</ecNumber>
    </recommendedName>
    <alternativeName>
        <fullName evidence="16">Nicotinamide nucleotide transhydrogenase subunit beta</fullName>
    </alternativeName>
</protein>
<dbReference type="SUPFAM" id="SSF52467">
    <property type="entry name" value="DHS-like NAD/FAD-binding domain"/>
    <property type="match status" value="1"/>
</dbReference>
<dbReference type="Proteomes" id="UP000202485">
    <property type="component" value="Unassembled WGS sequence"/>
</dbReference>
<evidence type="ECO:0000256" key="2">
    <source>
        <dbReference type="ARBA" id="ARBA00004429"/>
    </source>
</evidence>
<keyword evidence="7 16" id="KW-0997">Cell inner membrane</keyword>
<dbReference type="PANTHER" id="PTHR44758:SF1">
    <property type="entry name" value="NAD(P) TRANSHYDROGENASE SUBUNIT BETA"/>
    <property type="match status" value="1"/>
</dbReference>
<dbReference type="InterPro" id="IPR012136">
    <property type="entry name" value="NADH_DH_b"/>
</dbReference>
<name>A0A238L0E3_9RHOB</name>
<dbReference type="AlphaFoldDB" id="A0A238L0E3"/>
<evidence type="ECO:0000256" key="5">
    <source>
        <dbReference type="ARBA" id="ARBA00014581"/>
    </source>
</evidence>
<keyword evidence="9 16" id="KW-0521">NADP</keyword>
<sequence length="484" mass="50689">MEFGFTTAAYVVAAVLFILSLGGLSNQESAKRAVWYGIVGMALAVFATLVGPGSGLWLLSLLLIIGGGLIGQYVAQRVQMTEMPQLVAAMHSLVGLAAVFVGYNAHFEIKNVAEVFAIVDAAKDADLSDLGAFAKLIAKKTPAELAILHVELFLGIFIGAITFTGSVVAYGKLAGKVTSAATKLPGGHALNAAAAGLSLICLIWYTASGGFFPLFLMTLAALFIGYHLIMGIGGADMPVVVSMLNSYSGWAAAAIGFSLGNDLLIVVGALVGSSGAILSYIMCKAMNRHFVSVILGGFGGTSGPQMEVEGEQVAIDADGVAAALNDADSVIIIPGYGMAVAQAQQSVSELVRKLRAKGKNVRFAIHPVAGRLPGHMNVLLAEAKVPYDIVLEMDEINDDFPETDVAIVIGSNDIVNPAAQEDPNSPIAGMPVLECWKAKQVIVSKRGQGTGYSGIENPLFYKENTRMFYGDAKQSLDKLLPMID</sequence>
<accession>A0A238L0E3</accession>
<evidence type="ECO:0000313" key="20">
    <source>
        <dbReference type="Proteomes" id="UP000202485"/>
    </source>
</evidence>
<dbReference type="PANTHER" id="PTHR44758">
    <property type="entry name" value="NAD(P) TRANSHYDROGENASE SUBUNIT BETA"/>
    <property type="match status" value="1"/>
</dbReference>
<keyword evidence="20" id="KW-1185">Reference proteome</keyword>
<evidence type="ECO:0000256" key="11">
    <source>
        <dbReference type="ARBA" id="ARBA00022989"/>
    </source>
</evidence>
<evidence type="ECO:0000256" key="13">
    <source>
        <dbReference type="ARBA" id="ARBA00023136"/>
    </source>
</evidence>
<dbReference type="InterPro" id="IPR029035">
    <property type="entry name" value="DHS-like_NAD/FAD-binding_dom"/>
</dbReference>
<dbReference type="PIRSF" id="PIRSF000204">
    <property type="entry name" value="PNTB"/>
    <property type="match status" value="1"/>
</dbReference>
<evidence type="ECO:0000256" key="1">
    <source>
        <dbReference type="ARBA" id="ARBA00003943"/>
    </source>
</evidence>
<evidence type="ECO:0000256" key="6">
    <source>
        <dbReference type="ARBA" id="ARBA00022475"/>
    </source>
</evidence>
<evidence type="ECO:0000259" key="18">
    <source>
        <dbReference type="Pfam" id="PF02233"/>
    </source>
</evidence>
<dbReference type="EC" id="7.1.1.1" evidence="4 16"/>
<dbReference type="EMBL" id="FXYG01000004">
    <property type="protein sequence ID" value="SMX48291.1"/>
    <property type="molecule type" value="Genomic_DNA"/>
</dbReference>
<feature type="transmembrane region" description="Helical" evidence="17">
    <location>
        <begin position="185"/>
        <end position="205"/>
    </location>
</feature>
<keyword evidence="13 16" id="KW-0472">Membrane</keyword>
<feature type="transmembrane region" description="Helical" evidence="17">
    <location>
        <begin position="56"/>
        <end position="74"/>
    </location>
</feature>
<proteinExistence type="inferred from homology"/>
<evidence type="ECO:0000313" key="19">
    <source>
        <dbReference type="EMBL" id="SMX48291.1"/>
    </source>
</evidence>
<evidence type="ECO:0000256" key="9">
    <source>
        <dbReference type="ARBA" id="ARBA00022857"/>
    </source>
</evidence>
<comment type="subcellular location">
    <subcellularLocation>
        <location evidence="2">Cell inner membrane</location>
        <topology evidence="2">Multi-pass membrane protein</topology>
    </subcellularLocation>
</comment>
<evidence type="ECO:0000256" key="8">
    <source>
        <dbReference type="ARBA" id="ARBA00022692"/>
    </source>
</evidence>
<organism evidence="19 20">
    <name type="scientific">Ruegeria arenilitoris</name>
    <dbReference type="NCBI Taxonomy" id="1173585"/>
    <lineage>
        <taxon>Bacteria</taxon>
        <taxon>Pseudomonadati</taxon>
        <taxon>Pseudomonadota</taxon>
        <taxon>Alphaproteobacteria</taxon>
        <taxon>Rhodobacterales</taxon>
        <taxon>Roseobacteraceae</taxon>
        <taxon>Ruegeria</taxon>
    </lineage>
</organism>
<dbReference type="GO" id="GO:0005886">
    <property type="term" value="C:plasma membrane"/>
    <property type="evidence" value="ECO:0007669"/>
    <property type="project" value="UniProtKB-SubCell"/>
</dbReference>
<dbReference type="GO" id="GO:0016491">
    <property type="term" value="F:oxidoreductase activity"/>
    <property type="evidence" value="ECO:0007669"/>
    <property type="project" value="UniProtKB-KW"/>
</dbReference>
<keyword evidence="6 16" id="KW-1003">Cell membrane</keyword>
<dbReference type="GO" id="GO:0050661">
    <property type="term" value="F:NADP binding"/>
    <property type="evidence" value="ECO:0007669"/>
    <property type="project" value="InterPro"/>
</dbReference>
<evidence type="ECO:0000256" key="14">
    <source>
        <dbReference type="ARBA" id="ARBA00048202"/>
    </source>
</evidence>
<keyword evidence="11 17" id="KW-1133">Transmembrane helix</keyword>
<feature type="transmembrane region" description="Helical" evidence="17">
    <location>
        <begin position="211"/>
        <end position="232"/>
    </location>
</feature>
<feature type="transmembrane region" description="Helical" evidence="17">
    <location>
        <begin position="152"/>
        <end position="173"/>
    </location>
</feature>
<comment type="catalytic activity">
    <reaction evidence="14 16">
        <text>NAD(+) + NADPH + H(+)(in) = NADH + NADP(+) + H(+)(out)</text>
        <dbReference type="Rhea" id="RHEA:47992"/>
        <dbReference type="ChEBI" id="CHEBI:15378"/>
        <dbReference type="ChEBI" id="CHEBI:57540"/>
        <dbReference type="ChEBI" id="CHEBI:57783"/>
        <dbReference type="ChEBI" id="CHEBI:57945"/>
        <dbReference type="ChEBI" id="CHEBI:58349"/>
        <dbReference type="EC" id="7.1.1.1"/>
    </reaction>
</comment>